<dbReference type="SUPFAM" id="SSF56601">
    <property type="entry name" value="beta-lactamase/transpeptidase-like"/>
    <property type="match status" value="1"/>
</dbReference>
<comment type="catalytic activity">
    <reaction evidence="12">
        <text>Preferential cleavage: (Ac)2-L-Lys-D-Ala-|-D-Ala. Also transpeptidation of peptidyl-alanyl moieties that are N-acyl substituents of D-alanine.</text>
        <dbReference type="EC" id="3.4.16.4"/>
    </reaction>
</comment>
<dbReference type="Pfam" id="PF00905">
    <property type="entry name" value="Transpeptidase"/>
    <property type="match status" value="1"/>
</dbReference>
<protein>
    <submittedName>
        <fullName evidence="17">Penicillin-binding protein</fullName>
    </submittedName>
</protein>
<keyword evidence="8" id="KW-0133">Cell shape</keyword>
<dbReference type="AlphaFoldDB" id="A0A3M2MEH8"/>
<evidence type="ECO:0000256" key="5">
    <source>
        <dbReference type="ARBA" id="ARBA00022676"/>
    </source>
</evidence>
<keyword evidence="4" id="KW-0645">Protease</keyword>
<dbReference type="GO" id="GO:0006508">
    <property type="term" value="P:proteolysis"/>
    <property type="evidence" value="ECO:0007669"/>
    <property type="project" value="UniProtKB-KW"/>
</dbReference>
<organism evidence="17 18">
    <name type="scientific">Actinomadura harenae</name>
    <dbReference type="NCBI Taxonomy" id="2483351"/>
    <lineage>
        <taxon>Bacteria</taxon>
        <taxon>Bacillati</taxon>
        <taxon>Actinomycetota</taxon>
        <taxon>Actinomycetes</taxon>
        <taxon>Streptosporangiales</taxon>
        <taxon>Thermomonosporaceae</taxon>
        <taxon>Actinomadura</taxon>
    </lineage>
</organism>
<evidence type="ECO:0000256" key="2">
    <source>
        <dbReference type="ARBA" id="ARBA00007739"/>
    </source>
</evidence>
<evidence type="ECO:0000313" key="18">
    <source>
        <dbReference type="Proteomes" id="UP000282674"/>
    </source>
</evidence>
<dbReference type="InterPro" id="IPR050396">
    <property type="entry name" value="Glycosyltr_51/Transpeptidase"/>
</dbReference>
<dbReference type="EMBL" id="RFFG01000001">
    <property type="protein sequence ID" value="RMI47899.1"/>
    <property type="molecule type" value="Genomic_DNA"/>
</dbReference>
<evidence type="ECO:0000256" key="1">
    <source>
        <dbReference type="ARBA" id="ARBA00007090"/>
    </source>
</evidence>
<dbReference type="Gene3D" id="3.40.710.10">
    <property type="entry name" value="DD-peptidase/beta-lactamase superfamily"/>
    <property type="match status" value="1"/>
</dbReference>
<dbReference type="GO" id="GO:0071555">
    <property type="term" value="P:cell wall organization"/>
    <property type="evidence" value="ECO:0007669"/>
    <property type="project" value="UniProtKB-KW"/>
</dbReference>
<evidence type="ECO:0000313" key="17">
    <source>
        <dbReference type="EMBL" id="RMI47899.1"/>
    </source>
</evidence>
<evidence type="ECO:0000256" key="14">
    <source>
        <dbReference type="SAM" id="MobiDB-lite"/>
    </source>
</evidence>
<accession>A0A3M2MEH8</accession>
<keyword evidence="11" id="KW-0961">Cell wall biogenesis/degradation</keyword>
<dbReference type="PANTHER" id="PTHR32282:SF34">
    <property type="entry name" value="PENICILLIN-BINDING PROTEIN 1A"/>
    <property type="match status" value="1"/>
</dbReference>
<evidence type="ECO:0000256" key="11">
    <source>
        <dbReference type="ARBA" id="ARBA00023316"/>
    </source>
</evidence>
<keyword evidence="3" id="KW-0121">Carboxypeptidase</keyword>
<evidence type="ECO:0000256" key="4">
    <source>
        <dbReference type="ARBA" id="ARBA00022670"/>
    </source>
</evidence>
<comment type="caution">
    <text evidence="17">The sequence shown here is derived from an EMBL/GenBank/DDBJ whole genome shotgun (WGS) entry which is preliminary data.</text>
</comment>
<feature type="domain" description="Glycosyl transferase family 51" evidence="16">
    <location>
        <begin position="43"/>
        <end position="216"/>
    </location>
</feature>
<dbReference type="Pfam" id="PF00912">
    <property type="entry name" value="Transgly"/>
    <property type="match status" value="1"/>
</dbReference>
<dbReference type="InterPro" id="IPR001460">
    <property type="entry name" value="PCN-bd_Tpept"/>
</dbReference>
<evidence type="ECO:0000259" key="16">
    <source>
        <dbReference type="Pfam" id="PF00912"/>
    </source>
</evidence>
<evidence type="ECO:0000259" key="15">
    <source>
        <dbReference type="Pfam" id="PF00905"/>
    </source>
</evidence>
<dbReference type="SUPFAM" id="SSF53955">
    <property type="entry name" value="Lysozyme-like"/>
    <property type="match status" value="1"/>
</dbReference>
<keyword evidence="5" id="KW-0328">Glycosyltransferase</keyword>
<dbReference type="FunFam" id="1.10.3810.10:FF:000001">
    <property type="entry name" value="Penicillin-binding protein 1A"/>
    <property type="match status" value="1"/>
</dbReference>
<feature type="compositionally biased region" description="Pro residues" evidence="14">
    <location>
        <begin position="715"/>
        <end position="724"/>
    </location>
</feature>
<evidence type="ECO:0000256" key="13">
    <source>
        <dbReference type="ARBA" id="ARBA00049902"/>
    </source>
</evidence>
<dbReference type="InterPro" id="IPR001264">
    <property type="entry name" value="Glyco_trans_51"/>
</dbReference>
<feature type="compositionally biased region" description="Low complexity" evidence="14">
    <location>
        <begin position="678"/>
        <end position="690"/>
    </location>
</feature>
<dbReference type="GO" id="GO:0009252">
    <property type="term" value="P:peptidoglycan biosynthetic process"/>
    <property type="evidence" value="ECO:0007669"/>
    <property type="project" value="UniProtKB-KW"/>
</dbReference>
<evidence type="ECO:0000256" key="7">
    <source>
        <dbReference type="ARBA" id="ARBA00022801"/>
    </source>
</evidence>
<dbReference type="Proteomes" id="UP000282674">
    <property type="component" value="Unassembled WGS sequence"/>
</dbReference>
<evidence type="ECO:0000256" key="8">
    <source>
        <dbReference type="ARBA" id="ARBA00022960"/>
    </source>
</evidence>
<feature type="compositionally biased region" description="Low complexity" evidence="14">
    <location>
        <begin position="643"/>
        <end position="659"/>
    </location>
</feature>
<evidence type="ECO:0000256" key="6">
    <source>
        <dbReference type="ARBA" id="ARBA00022679"/>
    </source>
</evidence>
<comment type="similarity">
    <text evidence="2">In the N-terminal section; belongs to the glycosyltransferase 51 family.</text>
</comment>
<keyword evidence="9" id="KW-0573">Peptidoglycan synthesis</keyword>
<dbReference type="GO" id="GO:0008658">
    <property type="term" value="F:penicillin binding"/>
    <property type="evidence" value="ECO:0007669"/>
    <property type="project" value="InterPro"/>
</dbReference>
<dbReference type="InterPro" id="IPR023346">
    <property type="entry name" value="Lysozyme-like_dom_sf"/>
</dbReference>
<dbReference type="GO" id="GO:0009002">
    <property type="term" value="F:serine-type D-Ala-D-Ala carboxypeptidase activity"/>
    <property type="evidence" value="ECO:0007669"/>
    <property type="project" value="UniProtKB-EC"/>
</dbReference>
<evidence type="ECO:0000256" key="12">
    <source>
        <dbReference type="ARBA" id="ARBA00034000"/>
    </source>
</evidence>
<keyword evidence="7" id="KW-0378">Hydrolase</keyword>
<keyword evidence="6" id="KW-0808">Transferase</keyword>
<dbReference type="GO" id="GO:0008955">
    <property type="term" value="F:peptidoglycan glycosyltransferase activity"/>
    <property type="evidence" value="ECO:0007669"/>
    <property type="project" value="UniProtKB-EC"/>
</dbReference>
<evidence type="ECO:0000256" key="9">
    <source>
        <dbReference type="ARBA" id="ARBA00022984"/>
    </source>
</evidence>
<keyword evidence="18" id="KW-1185">Reference proteome</keyword>
<comment type="catalytic activity">
    <reaction evidence="13">
        <text>[GlcNAc-(1-&gt;4)-Mur2Ac(oyl-L-Ala-gamma-D-Glu-L-Lys-D-Ala-D-Ala)](n)-di-trans,octa-cis-undecaprenyl diphosphate + beta-D-GlcNAc-(1-&gt;4)-Mur2Ac(oyl-L-Ala-gamma-D-Glu-L-Lys-D-Ala-D-Ala)-di-trans,octa-cis-undecaprenyl diphosphate = [GlcNAc-(1-&gt;4)-Mur2Ac(oyl-L-Ala-gamma-D-Glu-L-Lys-D-Ala-D-Ala)](n+1)-di-trans,octa-cis-undecaprenyl diphosphate + di-trans,octa-cis-undecaprenyl diphosphate + H(+)</text>
        <dbReference type="Rhea" id="RHEA:23708"/>
        <dbReference type="Rhea" id="RHEA-COMP:9602"/>
        <dbReference type="Rhea" id="RHEA-COMP:9603"/>
        <dbReference type="ChEBI" id="CHEBI:15378"/>
        <dbReference type="ChEBI" id="CHEBI:58405"/>
        <dbReference type="ChEBI" id="CHEBI:60033"/>
        <dbReference type="ChEBI" id="CHEBI:78435"/>
        <dbReference type="EC" id="2.4.99.28"/>
    </reaction>
</comment>
<feature type="domain" description="Penicillin-binding protein transpeptidase" evidence="15">
    <location>
        <begin position="405"/>
        <end position="615"/>
    </location>
</feature>
<dbReference type="InterPro" id="IPR036950">
    <property type="entry name" value="PBP_transglycosylase"/>
</dbReference>
<dbReference type="GO" id="GO:0030288">
    <property type="term" value="C:outer membrane-bounded periplasmic space"/>
    <property type="evidence" value="ECO:0007669"/>
    <property type="project" value="TreeGrafter"/>
</dbReference>
<sequence length="773" mass="82319">MLAFSTLIVVGYMLTDVPTDAQKGVNDQGMSIMYANGTTPIARVGTHRQSVSIKDIPPVAQKAVLAAEDRNFYSETWGVSPKGLARAVYKTASGGDVQGGSTITQQLARNYYQGLSRDKTMSRKVKEIFISIKLRRKIDPNQILEMYLNTVPFGRNAYGIQAASQAYFHKDVKKIDYQQAAMLAAMIQRPSFFATQGKTINHTLLVERWHYVLKGMTKMGVITADQNSKAVFPKTTNAWSDVKGNAQAIYIQQRVDAELKGFGLDPNWAKDGGRITTTLEPKWMGYAASAMKEAGVKAWPKSVYSGLIAVDPANGEIKAFYGGDKKHNGDYDTVFNPSAQAGSSFKPYVLATALKAGFSIKSTIDGHSPQCFDGEGENIPGATDRTTCINKGGYPVQNDAGDGPMGTIDLVKATEKSVNTAYVKLGIKLHTSEVAKTAEEFGVPDSSLKPHALAGGGYKAGIALGIADVPAVNQAAGYAAFANGGMKVTPHLIQRIQRYNATKKAWEDVKLPSDKLKPKRILDSDLAAQADTAMQAVVRSGTATGARLDDGRQVAGKTGTTEQNVAAWFVGYIPQLSAAVTMFDKNHKTIQNIPGFQGNSVYGGTIPAKIWKSFMEKVIHGENIPSKDFPTPTYSGTQPKAWDTPTPTDSPTDTPTDTPSCPPGQTPGPGKGRKACKPTGPTSPVTTPPTTNTPPPGNLPPCMDRNGGKPLCDPNKPPNGPGIPQPKWWCDKHPDNADCDTTGPGNGGGGGGGGGGGNNGLSPQYAGTPREFD</sequence>
<proteinExistence type="inferred from homology"/>
<dbReference type="Gene3D" id="1.10.3810.10">
    <property type="entry name" value="Biosynthetic peptidoglycan transglycosylase-like"/>
    <property type="match status" value="1"/>
</dbReference>
<name>A0A3M2MEH8_9ACTN</name>
<comment type="similarity">
    <text evidence="1">In the C-terminal section; belongs to the transpeptidase family.</text>
</comment>
<dbReference type="PANTHER" id="PTHR32282">
    <property type="entry name" value="BINDING PROTEIN TRANSPEPTIDASE, PUTATIVE-RELATED"/>
    <property type="match status" value="1"/>
</dbReference>
<reference evidence="17 18" key="1">
    <citation type="submission" date="2018-10" db="EMBL/GenBank/DDBJ databases">
        <title>Isolation from soil.</title>
        <authorList>
            <person name="Hu J."/>
        </authorList>
    </citation>
    <scope>NUCLEOTIDE SEQUENCE [LARGE SCALE GENOMIC DNA]</scope>
    <source>
        <strain evidence="17 18">NEAU-Ht49</strain>
    </source>
</reference>
<keyword evidence="10" id="KW-0511">Multifunctional enzyme</keyword>
<evidence type="ECO:0000256" key="3">
    <source>
        <dbReference type="ARBA" id="ARBA00022645"/>
    </source>
</evidence>
<evidence type="ECO:0000256" key="10">
    <source>
        <dbReference type="ARBA" id="ARBA00023268"/>
    </source>
</evidence>
<dbReference type="InterPro" id="IPR012338">
    <property type="entry name" value="Beta-lactam/transpept-like"/>
</dbReference>
<dbReference type="GO" id="GO:0008360">
    <property type="term" value="P:regulation of cell shape"/>
    <property type="evidence" value="ECO:0007669"/>
    <property type="project" value="UniProtKB-KW"/>
</dbReference>
<feature type="region of interest" description="Disordered" evidence="14">
    <location>
        <begin position="623"/>
        <end position="773"/>
    </location>
</feature>
<gene>
    <name evidence="17" type="ORF">EBO15_01025</name>
</gene>
<feature type="compositionally biased region" description="Gly residues" evidence="14">
    <location>
        <begin position="744"/>
        <end position="759"/>
    </location>
</feature>